<dbReference type="RefSeq" id="XP_016991041.1">
    <property type="nucleotide sequence ID" value="XM_017135552.1"/>
</dbReference>
<feature type="compositionally biased region" description="Low complexity" evidence="1">
    <location>
        <begin position="762"/>
        <end position="785"/>
    </location>
</feature>
<feature type="compositionally biased region" description="Basic and acidic residues" evidence="1">
    <location>
        <begin position="517"/>
        <end position="539"/>
    </location>
</feature>
<feature type="region of interest" description="Disordered" evidence="1">
    <location>
        <begin position="853"/>
        <end position="874"/>
    </location>
</feature>
<feature type="compositionally biased region" description="Basic and acidic residues" evidence="1">
    <location>
        <begin position="569"/>
        <end position="584"/>
    </location>
</feature>
<keyword evidence="2" id="KW-0732">Signal</keyword>
<feature type="compositionally biased region" description="Basic and acidic residues" evidence="1">
    <location>
        <begin position="495"/>
        <end position="504"/>
    </location>
</feature>
<dbReference type="AlphaFoldDB" id="A0A6P4G0S3"/>
<accession>A0A6P4G0S3</accession>
<evidence type="ECO:0000256" key="1">
    <source>
        <dbReference type="SAM" id="MobiDB-lite"/>
    </source>
</evidence>
<dbReference type="OMA" id="CTPKTET"/>
<feature type="region of interest" description="Disordered" evidence="1">
    <location>
        <begin position="489"/>
        <end position="595"/>
    </location>
</feature>
<feature type="region of interest" description="Disordered" evidence="1">
    <location>
        <begin position="1041"/>
        <end position="1062"/>
    </location>
</feature>
<feature type="compositionally biased region" description="Polar residues" evidence="1">
    <location>
        <begin position="1044"/>
        <end position="1062"/>
    </location>
</feature>
<reference evidence="3" key="1">
    <citation type="submission" date="2025-08" db="UniProtKB">
        <authorList>
            <consortium name="RefSeq"/>
        </authorList>
    </citation>
    <scope>IDENTIFICATION</scope>
</reference>
<evidence type="ECO:0000313" key="3">
    <source>
        <dbReference type="RefSeq" id="XP_016991041.1"/>
    </source>
</evidence>
<feature type="chain" id="PRO_5027805454" evidence="2">
    <location>
        <begin position="24"/>
        <end position="1062"/>
    </location>
</feature>
<evidence type="ECO:0000256" key="2">
    <source>
        <dbReference type="SAM" id="SignalP"/>
    </source>
</evidence>
<name>A0A6P4G0S3_DRORH</name>
<organism evidence="3">
    <name type="scientific">Drosophila rhopaloa</name>
    <name type="common">Fruit fly</name>
    <dbReference type="NCBI Taxonomy" id="1041015"/>
    <lineage>
        <taxon>Eukaryota</taxon>
        <taxon>Metazoa</taxon>
        <taxon>Ecdysozoa</taxon>
        <taxon>Arthropoda</taxon>
        <taxon>Hexapoda</taxon>
        <taxon>Insecta</taxon>
        <taxon>Pterygota</taxon>
        <taxon>Neoptera</taxon>
        <taxon>Endopterygota</taxon>
        <taxon>Diptera</taxon>
        <taxon>Brachycera</taxon>
        <taxon>Muscomorpha</taxon>
        <taxon>Ephydroidea</taxon>
        <taxon>Drosophilidae</taxon>
        <taxon>Drosophila</taxon>
        <taxon>Sophophora</taxon>
    </lineage>
</organism>
<gene>
    <name evidence="3" type="primary">LOC108052991</name>
</gene>
<feature type="region of interest" description="Disordered" evidence="1">
    <location>
        <begin position="762"/>
        <end position="786"/>
    </location>
</feature>
<protein>
    <submittedName>
        <fullName evidence="3">Uncharacterized protein LOC108052991 isoform X1</fullName>
    </submittedName>
</protein>
<sequence length="1062" mass="119863">MSRYLLTISCFLLIRISVPISSGTVEVQKLNMPFKEAATWSRMLDDMGQSHVHRLYNAYRDRLRCEGDEVESEVKISAMELKDVARKSAEPKALERAALEIPIFSDDWPISREKPMEHIAKEKDPPIIKYDATDDQPHPSGKCLARLPIQSRANQSDIVKPKAKAPLVSSVIILKMDVPEKMLRVKPPEKMKDPGERRIFELNRIYNEFLKAWQQPVQSLPAKTETPNKVTSSLGSQRLSALFELMDVVERLQKSDLVKELAQKINEEMEPNLQNQIKQDALLVTESRASLRAIKKNDLSGIFENVEPGSASIAFKRMLDDINSRRSTIKAGGLYDEYKKGFCELFSNQKFPRESLITSEADYPLDSETSRKNNDNFPCRCDNSKPTPLRTNQPEDKTQSKVSAPVANAKPKMKYLKALETYVKMNKETNQNGGVVTVENPRTNINYLKALETFLKMNKESNENGGLKPYYLPNSKNRQLVWNDIPLIKPGLSESPKKTLESKPKYKPSSTPIKENVVPEKESKKEQNFKTIPKQETKGVHQCTPKTETKLEQGFSKAESKGEQCIPKSENKLEHGSPKSETKLDQGIPKTETKAHSINPWQDVFSGLDPKQIISGLKAIKQSSFFNLADEYQKQIDNLNQALKTKQSWWKEVVERGKAPVRTPMKRNVLMNNAPTGSAMPVPYPEVLVNQAPQMNCHNVIDNMASQMNLSPLEMAQRIVGTSQNTAFNSGAGRVGFVQTNIQPASQIGSGSKKGQGFMCQVPCQPMGQQPQPQQQQDSPEQTEQTGISPVLDKILQRLENIQATKCNQTTEEVSEKELPCCFVDPADGAPCDLNGSWESLVLGVRINIRSNSTTTDQGEEKPKPTCSQHKASRARRRFLRQCVKMNKTQLKEIAEVNSPKHRGVSLNISVQDTVPPRAHDLLENLTDWSFSGHASMILGGPISISFRKENSNLIGHFVGYCRTCGCVDTIFGSWTFCQPSRDCQDICMSIVDRRDMLRRYSMDERRKNRFKEQLYIGSKFAKMEKERLRAEQEKYEKLRYQIQGETDANTPSPKSQGGSKS</sequence>
<proteinExistence type="predicted"/>
<feature type="signal peptide" evidence="2">
    <location>
        <begin position="1"/>
        <end position="23"/>
    </location>
</feature>
<feature type="region of interest" description="Disordered" evidence="1">
    <location>
        <begin position="362"/>
        <end position="403"/>
    </location>
</feature>
<dbReference type="OrthoDB" id="6735462at2759"/>
<dbReference type="RefSeq" id="XP_016991041.2">
    <property type="nucleotide sequence ID" value="XM_017135552.2"/>
</dbReference>
<dbReference type="GeneID" id="108052991"/>